<feature type="transmembrane region" description="Helical" evidence="1">
    <location>
        <begin position="12"/>
        <end position="32"/>
    </location>
</feature>
<keyword evidence="1" id="KW-0812">Transmembrane</keyword>
<proteinExistence type="predicted"/>
<evidence type="ECO:0000313" key="3">
    <source>
        <dbReference type="Proteomes" id="UP000581189"/>
    </source>
</evidence>
<dbReference type="Proteomes" id="UP000581189">
    <property type="component" value="Unassembled WGS sequence"/>
</dbReference>
<accession>A0A7W4DAG8</accession>
<dbReference type="RefSeq" id="WP_182832980.1">
    <property type="nucleotide sequence ID" value="NZ_JACJFN010000001.1"/>
</dbReference>
<comment type="caution">
    <text evidence="2">The sequence shown here is derived from an EMBL/GenBank/DDBJ whole genome shotgun (WGS) entry which is preliminary data.</text>
</comment>
<reference evidence="2 3" key="1">
    <citation type="submission" date="2020-08" db="EMBL/GenBank/DDBJ databases">
        <authorList>
            <person name="Kim C.M."/>
        </authorList>
    </citation>
    <scope>NUCLEOTIDE SEQUENCE [LARGE SCALE GENOMIC DNA]</scope>
    <source>
        <strain evidence="2 3">SR9</strain>
    </source>
</reference>
<protein>
    <submittedName>
        <fullName evidence="2">Pilus assembly protein MshP</fullName>
    </submittedName>
</protein>
<keyword evidence="1" id="KW-1133">Transmembrane helix</keyword>
<sequence length="133" mass="14116">MSTMRPDSRQAGFGLVAAMFVIIIIAAVIIAMSRLAVTQNSTNSLAIQQARAYQAAQAGLEWGISRAVNGQPCTSSFSLSGFSISVTCTPTTAMTVAEESQTVQFYELTATAEYGTTGGADYAYRRLTAVVER</sequence>
<organism evidence="2 3">
    <name type="scientific">Aquipseudomonas guryensis</name>
    <dbReference type="NCBI Taxonomy" id="2759165"/>
    <lineage>
        <taxon>Bacteria</taxon>
        <taxon>Pseudomonadati</taxon>
        <taxon>Pseudomonadota</taxon>
        <taxon>Gammaproteobacteria</taxon>
        <taxon>Pseudomonadales</taxon>
        <taxon>Pseudomonadaceae</taxon>
        <taxon>Aquipseudomonas</taxon>
    </lineage>
</organism>
<keyword evidence="1" id="KW-0472">Membrane</keyword>
<name>A0A7W4DAG8_9GAMM</name>
<keyword evidence="3" id="KW-1185">Reference proteome</keyword>
<dbReference type="AlphaFoldDB" id="A0A7W4DAG8"/>
<evidence type="ECO:0000256" key="1">
    <source>
        <dbReference type="SAM" id="Phobius"/>
    </source>
</evidence>
<evidence type="ECO:0000313" key="2">
    <source>
        <dbReference type="EMBL" id="MBB1518987.1"/>
    </source>
</evidence>
<dbReference type="EMBL" id="JACJFN010000001">
    <property type="protein sequence ID" value="MBB1518987.1"/>
    <property type="molecule type" value="Genomic_DNA"/>
</dbReference>
<gene>
    <name evidence="2" type="ORF">H3H45_07015</name>
</gene>